<dbReference type="Proteomes" id="UP000253410">
    <property type="component" value="Unassembled WGS sequence"/>
</dbReference>
<evidence type="ECO:0000313" key="2">
    <source>
        <dbReference type="Proteomes" id="UP000253410"/>
    </source>
</evidence>
<sequence length="138" mass="15518">MHIKLHVFRIKSDLLPKVRFANAKIGRQAVPGVAHFTVSIVENEENGSMQRHGFLFCIRRENSSNMNHFSLEGEHVKIDYSNPALPPVARNFMPDVYKDGPEYFCVFGAGCDGVILGTGDTIEQAINAWEEAYHRKLG</sequence>
<accession>A0A365XZL7</accession>
<keyword evidence="2" id="KW-1185">Reference proteome</keyword>
<organism evidence="1 2">
    <name type="scientific">Chitinophaga flava</name>
    <dbReference type="NCBI Taxonomy" id="2259036"/>
    <lineage>
        <taxon>Bacteria</taxon>
        <taxon>Pseudomonadati</taxon>
        <taxon>Bacteroidota</taxon>
        <taxon>Chitinophagia</taxon>
        <taxon>Chitinophagales</taxon>
        <taxon>Chitinophagaceae</taxon>
        <taxon>Chitinophaga</taxon>
    </lineage>
</organism>
<proteinExistence type="predicted"/>
<comment type="caution">
    <text evidence="1">The sequence shown here is derived from an EMBL/GenBank/DDBJ whole genome shotgun (WGS) entry which is preliminary data.</text>
</comment>
<protein>
    <submittedName>
        <fullName evidence="1">Uncharacterized protein</fullName>
    </submittedName>
</protein>
<reference evidence="1 2" key="1">
    <citation type="submission" date="2018-05" db="EMBL/GenBank/DDBJ databases">
        <title>Chitinophaga sp. K3CV102501T nov., isolated from isolated from a monsoon evergreen broad-leaved forest soil.</title>
        <authorList>
            <person name="Lv Y."/>
        </authorList>
    </citation>
    <scope>NUCLEOTIDE SEQUENCE [LARGE SCALE GENOMIC DNA]</scope>
    <source>
        <strain evidence="1 2">GDMCC 1.1325</strain>
    </source>
</reference>
<name>A0A365XZL7_9BACT</name>
<evidence type="ECO:0000313" key="1">
    <source>
        <dbReference type="EMBL" id="RBL91797.1"/>
    </source>
</evidence>
<dbReference type="AlphaFoldDB" id="A0A365XZL7"/>
<dbReference type="EMBL" id="QFFJ01000001">
    <property type="protein sequence ID" value="RBL91797.1"/>
    <property type="molecule type" value="Genomic_DNA"/>
</dbReference>
<gene>
    <name evidence="1" type="ORF">DF182_04115</name>
</gene>